<dbReference type="RefSeq" id="XP_013903238.1">
    <property type="nucleotide sequence ID" value="XM_014047784.1"/>
</dbReference>
<keyword evidence="3" id="KW-1185">Reference proteome</keyword>
<protein>
    <recommendedName>
        <fullName evidence="1">Cullin neddylation domain-containing protein</fullName>
    </recommendedName>
</protein>
<dbReference type="Pfam" id="PF10557">
    <property type="entry name" value="Cullin_Nedd8"/>
    <property type="match status" value="1"/>
</dbReference>
<dbReference type="PANTHER" id="PTHR11932">
    <property type="entry name" value="CULLIN"/>
    <property type="match status" value="1"/>
</dbReference>
<dbReference type="InterPro" id="IPR036390">
    <property type="entry name" value="WH_DNA-bd_sf"/>
</dbReference>
<reference evidence="2 3" key="1">
    <citation type="journal article" date="2013" name="BMC Genomics">
        <title>Reconstruction of the lipid metabolism for the microalga Monoraphidium neglectum from its genome sequence reveals characteristics suitable for biofuel production.</title>
        <authorList>
            <person name="Bogen C."/>
            <person name="Al-Dilaimi A."/>
            <person name="Albersmeier A."/>
            <person name="Wichmann J."/>
            <person name="Grundmann M."/>
            <person name="Rupp O."/>
            <person name="Lauersen K.J."/>
            <person name="Blifernez-Klassen O."/>
            <person name="Kalinowski J."/>
            <person name="Goesmann A."/>
            <person name="Mussgnug J.H."/>
            <person name="Kruse O."/>
        </authorList>
    </citation>
    <scope>NUCLEOTIDE SEQUENCE [LARGE SCALE GENOMIC DNA]</scope>
    <source>
        <strain evidence="2 3">SAG 48.87</strain>
    </source>
</reference>
<dbReference type="AlphaFoldDB" id="A0A0D2LBV7"/>
<evidence type="ECO:0000313" key="3">
    <source>
        <dbReference type="Proteomes" id="UP000054498"/>
    </source>
</evidence>
<dbReference type="KEGG" id="mng:MNEG_3746"/>
<dbReference type="InterPro" id="IPR045093">
    <property type="entry name" value="Cullin"/>
</dbReference>
<proteinExistence type="predicted"/>
<dbReference type="OrthoDB" id="27073at2759"/>
<dbReference type="Gene3D" id="1.10.10.10">
    <property type="entry name" value="Winged helix-like DNA-binding domain superfamily/Winged helix DNA-binding domain"/>
    <property type="match status" value="1"/>
</dbReference>
<accession>A0A0D2LBV7</accession>
<feature type="domain" description="Cullin neddylation" evidence="1">
    <location>
        <begin position="51"/>
        <end position="118"/>
    </location>
</feature>
<name>A0A0D2LBV7_9CHLO</name>
<dbReference type="InterPro" id="IPR019559">
    <property type="entry name" value="Cullin_neddylation_domain"/>
</dbReference>
<dbReference type="GeneID" id="25736624"/>
<evidence type="ECO:0000259" key="1">
    <source>
        <dbReference type="SMART" id="SM00884"/>
    </source>
</evidence>
<dbReference type="SMART" id="SM00884">
    <property type="entry name" value="Cullin_Nedd8"/>
    <property type="match status" value="1"/>
</dbReference>
<dbReference type="STRING" id="145388.A0A0D2LBV7"/>
<dbReference type="SUPFAM" id="SSF46785">
    <property type="entry name" value="Winged helix' DNA-binding domain"/>
    <property type="match status" value="1"/>
</dbReference>
<evidence type="ECO:0000313" key="2">
    <source>
        <dbReference type="EMBL" id="KIZ04219.1"/>
    </source>
</evidence>
<dbReference type="EMBL" id="KK100705">
    <property type="protein sequence ID" value="KIZ04219.1"/>
    <property type="molecule type" value="Genomic_DNA"/>
</dbReference>
<organism evidence="2 3">
    <name type="scientific">Monoraphidium neglectum</name>
    <dbReference type="NCBI Taxonomy" id="145388"/>
    <lineage>
        <taxon>Eukaryota</taxon>
        <taxon>Viridiplantae</taxon>
        <taxon>Chlorophyta</taxon>
        <taxon>core chlorophytes</taxon>
        <taxon>Chlorophyceae</taxon>
        <taxon>CS clade</taxon>
        <taxon>Sphaeropleales</taxon>
        <taxon>Selenastraceae</taxon>
        <taxon>Monoraphidium</taxon>
    </lineage>
</organism>
<dbReference type="Proteomes" id="UP000054498">
    <property type="component" value="Unassembled WGS sequence"/>
</dbReference>
<sequence>MDPVPMSKDVEEGDSFSFNEKFSSKLFKIKIGTVSATKEGEAEKNETRHKVEQDRQPQIDAAIVRIMKSRKVLDHNTLITEVTRQLTPRFVPNPAVIKKRIETMIEREFLERDEADRKMYRYLA</sequence>
<dbReference type="InterPro" id="IPR036388">
    <property type="entry name" value="WH-like_DNA-bd_sf"/>
</dbReference>
<dbReference type="FunFam" id="1.10.10.10:FF:000183">
    <property type="entry name" value="Cullin 3"/>
    <property type="match status" value="1"/>
</dbReference>
<gene>
    <name evidence="2" type="ORF">MNEG_3746</name>
</gene>